<reference evidence="1" key="2">
    <citation type="journal article" date="2015" name="Fish Shellfish Immunol.">
        <title>Early steps in the European eel (Anguilla anguilla)-Vibrio vulnificus interaction in the gills: Role of the RtxA13 toxin.</title>
        <authorList>
            <person name="Callol A."/>
            <person name="Pajuelo D."/>
            <person name="Ebbesson L."/>
            <person name="Teles M."/>
            <person name="MacKenzie S."/>
            <person name="Amaro C."/>
        </authorList>
    </citation>
    <scope>NUCLEOTIDE SEQUENCE</scope>
</reference>
<dbReference type="AlphaFoldDB" id="A0A0E9XAU3"/>
<dbReference type="EMBL" id="GBXM01008843">
    <property type="protein sequence ID" value="JAH99734.1"/>
    <property type="molecule type" value="Transcribed_RNA"/>
</dbReference>
<evidence type="ECO:0000313" key="1">
    <source>
        <dbReference type="EMBL" id="JAH99734.1"/>
    </source>
</evidence>
<proteinExistence type="predicted"/>
<organism evidence="1">
    <name type="scientific">Anguilla anguilla</name>
    <name type="common">European freshwater eel</name>
    <name type="synonym">Muraena anguilla</name>
    <dbReference type="NCBI Taxonomy" id="7936"/>
    <lineage>
        <taxon>Eukaryota</taxon>
        <taxon>Metazoa</taxon>
        <taxon>Chordata</taxon>
        <taxon>Craniata</taxon>
        <taxon>Vertebrata</taxon>
        <taxon>Euteleostomi</taxon>
        <taxon>Actinopterygii</taxon>
        <taxon>Neopterygii</taxon>
        <taxon>Teleostei</taxon>
        <taxon>Anguilliformes</taxon>
        <taxon>Anguillidae</taxon>
        <taxon>Anguilla</taxon>
    </lineage>
</organism>
<name>A0A0E9XAU3_ANGAN</name>
<reference evidence="1" key="1">
    <citation type="submission" date="2014-11" db="EMBL/GenBank/DDBJ databases">
        <authorList>
            <person name="Amaro Gonzalez C."/>
        </authorList>
    </citation>
    <scope>NUCLEOTIDE SEQUENCE</scope>
</reference>
<protein>
    <submittedName>
        <fullName evidence="1">Uncharacterized protein</fullName>
    </submittedName>
</protein>
<accession>A0A0E9XAU3</accession>
<sequence length="75" mass="8714">MAGKSEGMAEAHKHADRVDWRYCQLGKNRSRNIQKNVIFGEYQNHPSFFATSRISRHMSHMCFDNSISTNLIDLQ</sequence>